<sequence length="103" mass="11543">MTHKTDAIADEMLRSAEQPREEIVHKGNDEHGMVTFTTESPGNITVYDTRTGIPSEVNLQNLKGILRKTRKDGTPVFKLEQLVKPKQGTYPCLLAASDPNREH</sequence>
<protein>
    <submittedName>
        <fullName evidence="1">Uncharacterized protein</fullName>
    </submittedName>
</protein>
<name>A0A0F8YGB1_9ZZZZ</name>
<feature type="non-terminal residue" evidence="1">
    <location>
        <position position="103"/>
    </location>
</feature>
<organism evidence="1">
    <name type="scientific">marine sediment metagenome</name>
    <dbReference type="NCBI Taxonomy" id="412755"/>
    <lineage>
        <taxon>unclassified sequences</taxon>
        <taxon>metagenomes</taxon>
        <taxon>ecological metagenomes</taxon>
    </lineage>
</organism>
<comment type="caution">
    <text evidence="1">The sequence shown here is derived from an EMBL/GenBank/DDBJ whole genome shotgun (WGS) entry which is preliminary data.</text>
</comment>
<gene>
    <name evidence="1" type="ORF">LCGC14_2823670</name>
</gene>
<accession>A0A0F8YGB1</accession>
<dbReference type="AlphaFoldDB" id="A0A0F8YGB1"/>
<evidence type="ECO:0000313" key="1">
    <source>
        <dbReference type="EMBL" id="KKK80422.1"/>
    </source>
</evidence>
<reference evidence="1" key="1">
    <citation type="journal article" date="2015" name="Nature">
        <title>Complex archaea that bridge the gap between prokaryotes and eukaryotes.</title>
        <authorList>
            <person name="Spang A."/>
            <person name="Saw J.H."/>
            <person name="Jorgensen S.L."/>
            <person name="Zaremba-Niedzwiedzka K."/>
            <person name="Martijn J."/>
            <person name="Lind A.E."/>
            <person name="van Eijk R."/>
            <person name="Schleper C."/>
            <person name="Guy L."/>
            <person name="Ettema T.J."/>
        </authorList>
    </citation>
    <scope>NUCLEOTIDE SEQUENCE</scope>
</reference>
<proteinExistence type="predicted"/>
<dbReference type="EMBL" id="LAZR01053588">
    <property type="protein sequence ID" value="KKK80422.1"/>
    <property type="molecule type" value="Genomic_DNA"/>
</dbReference>